<dbReference type="FunFam" id="3.40.50.1820:FF:000030">
    <property type="entry name" value="Carboxypeptidase"/>
    <property type="match status" value="1"/>
</dbReference>
<dbReference type="InterPro" id="IPR029058">
    <property type="entry name" value="AB_hydrolase_fold"/>
</dbReference>
<keyword evidence="5 10" id="KW-0645">Protease</keyword>
<dbReference type="GO" id="GO:0006508">
    <property type="term" value="P:proteolysis"/>
    <property type="evidence" value="ECO:0007669"/>
    <property type="project" value="UniProtKB-KW"/>
</dbReference>
<sequence>MEDDKVTDLPGQPVVNFNHYAGYVKLRRQEKKALFYWFFEAQEASSHKPLVLWLTGGPGCSSVAFGAAQEIGPFRVDDHQRITINKFSWNRVANIIFLESPISVGFSYTNNSDDLSKLGDQVVALDNYAFLLGWFKRFPRFKSHEFYIIGESYGGHYAPQLAEVIHEGNKNGPYINLKGFMMGNPVINDVTDLKGIFDFAFYHAIISKQVYDGIREKCDFMTKNNTKECSWIVAKFVKAYSDIDVFSIYSPICLLDYERPVSSMFDGIPYTVSEFDLRNMIPTMAYDPCKANDVEKYFNRKDVQKAIHAYLPDMFDPYTICSTKIKKWNDSPSTVLPVIQKLLHAGLRIWMYSGDSDGRVPWLSTRYSLEELKVNVTREWRAWFEGREVGGWVEEYEGGLTFASIRGAGHQAPIYKPREALSLFYHFLSGQSLPSSTF</sequence>
<dbReference type="Pfam" id="PF00450">
    <property type="entry name" value="Peptidase_S10"/>
    <property type="match status" value="1"/>
</dbReference>
<evidence type="ECO:0000256" key="1">
    <source>
        <dbReference type="ARBA" id="ARBA00004613"/>
    </source>
</evidence>
<reference evidence="11 12" key="1">
    <citation type="journal article" date="2015" name="Sci. Rep.">
        <title>The power of single molecule real-time sequencing technology in the de novo assembly of a eukaryotic genome.</title>
        <authorList>
            <person name="Sakai H."/>
            <person name="Naito K."/>
            <person name="Ogiso-Tanaka E."/>
            <person name="Takahashi Y."/>
            <person name="Iseki K."/>
            <person name="Muto C."/>
            <person name="Satou K."/>
            <person name="Teruya K."/>
            <person name="Shiroma A."/>
            <person name="Shimoji M."/>
            <person name="Hirano T."/>
            <person name="Itoh T."/>
            <person name="Kaga A."/>
            <person name="Tomooka N."/>
        </authorList>
    </citation>
    <scope>NUCLEOTIDE SEQUENCE [LARGE SCALE GENOMIC DNA]</scope>
    <source>
        <strain evidence="12">cv. Shumari</strain>
    </source>
</reference>
<dbReference type="Gene3D" id="3.40.50.11320">
    <property type="match status" value="1"/>
</dbReference>
<dbReference type="GO" id="GO:0005576">
    <property type="term" value="C:extracellular region"/>
    <property type="evidence" value="ECO:0007669"/>
    <property type="project" value="UniProtKB-SubCell"/>
</dbReference>
<comment type="subcellular location">
    <subcellularLocation>
        <location evidence="1">Secreted</location>
    </subcellularLocation>
</comment>
<dbReference type="SUPFAM" id="SSF53474">
    <property type="entry name" value="alpha/beta-Hydrolases"/>
    <property type="match status" value="1"/>
</dbReference>
<dbReference type="PANTHER" id="PTHR11802:SF280">
    <property type="entry name" value="SERINE CARBOXYPEPTIDASE-LIKE 35"/>
    <property type="match status" value="1"/>
</dbReference>
<keyword evidence="6" id="KW-0732">Signal</keyword>
<dbReference type="EC" id="3.4.16.-" evidence="10"/>
<name>A0A0S3SED7_PHAAN</name>
<dbReference type="Gene3D" id="6.10.250.940">
    <property type="match status" value="1"/>
</dbReference>
<dbReference type="GO" id="GO:0004185">
    <property type="term" value="F:serine-type carboxypeptidase activity"/>
    <property type="evidence" value="ECO:0007669"/>
    <property type="project" value="UniProtKB-UniRule"/>
</dbReference>
<evidence type="ECO:0000256" key="8">
    <source>
        <dbReference type="ARBA" id="ARBA00023157"/>
    </source>
</evidence>
<keyword evidence="9" id="KW-0325">Glycoprotein</keyword>
<evidence type="ECO:0000256" key="3">
    <source>
        <dbReference type="ARBA" id="ARBA00022525"/>
    </source>
</evidence>
<keyword evidence="7 10" id="KW-0378">Hydrolase</keyword>
<keyword evidence="12" id="KW-1185">Reference proteome</keyword>
<evidence type="ECO:0000256" key="5">
    <source>
        <dbReference type="ARBA" id="ARBA00022670"/>
    </source>
</evidence>
<dbReference type="PRINTS" id="PR00724">
    <property type="entry name" value="CRBOXYPTASEC"/>
</dbReference>
<keyword evidence="4 10" id="KW-0121">Carboxypeptidase</keyword>
<evidence type="ECO:0000313" key="12">
    <source>
        <dbReference type="Proteomes" id="UP000291084"/>
    </source>
</evidence>
<protein>
    <recommendedName>
        <fullName evidence="10">Carboxypeptidase</fullName>
        <ecNumber evidence="10">3.4.16.-</ecNumber>
    </recommendedName>
</protein>
<dbReference type="InterPro" id="IPR018202">
    <property type="entry name" value="Ser_caboxypep_ser_AS"/>
</dbReference>
<dbReference type="PROSITE" id="PS00560">
    <property type="entry name" value="CARBOXYPEPT_SER_HIS"/>
    <property type="match status" value="1"/>
</dbReference>
<organism evidence="11 12">
    <name type="scientific">Vigna angularis var. angularis</name>
    <dbReference type="NCBI Taxonomy" id="157739"/>
    <lineage>
        <taxon>Eukaryota</taxon>
        <taxon>Viridiplantae</taxon>
        <taxon>Streptophyta</taxon>
        <taxon>Embryophyta</taxon>
        <taxon>Tracheophyta</taxon>
        <taxon>Spermatophyta</taxon>
        <taxon>Magnoliopsida</taxon>
        <taxon>eudicotyledons</taxon>
        <taxon>Gunneridae</taxon>
        <taxon>Pentapetalae</taxon>
        <taxon>rosids</taxon>
        <taxon>fabids</taxon>
        <taxon>Fabales</taxon>
        <taxon>Fabaceae</taxon>
        <taxon>Papilionoideae</taxon>
        <taxon>50 kb inversion clade</taxon>
        <taxon>NPAAA clade</taxon>
        <taxon>indigoferoid/millettioid clade</taxon>
        <taxon>Phaseoleae</taxon>
        <taxon>Vigna</taxon>
    </lineage>
</organism>
<evidence type="ECO:0000256" key="4">
    <source>
        <dbReference type="ARBA" id="ARBA00022645"/>
    </source>
</evidence>
<dbReference type="OrthoDB" id="443318at2759"/>
<dbReference type="Proteomes" id="UP000291084">
    <property type="component" value="Chromosome 6"/>
</dbReference>
<evidence type="ECO:0000256" key="6">
    <source>
        <dbReference type="ARBA" id="ARBA00022729"/>
    </source>
</evidence>
<evidence type="ECO:0000256" key="9">
    <source>
        <dbReference type="ARBA" id="ARBA00023180"/>
    </source>
</evidence>
<dbReference type="Gene3D" id="3.40.50.1820">
    <property type="entry name" value="alpha/beta hydrolase"/>
    <property type="match status" value="1"/>
</dbReference>
<evidence type="ECO:0000313" key="11">
    <source>
        <dbReference type="EMBL" id="BAT91113.1"/>
    </source>
</evidence>
<dbReference type="FunFam" id="3.40.50.11320:FF:000001">
    <property type="entry name" value="Carboxypeptidase"/>
    <property type="match status" value="1"/>
</dbReference>
<dbReference type="InterPro" id="IPR033124">
    <property type="entry name" value="Ser_caboxypep_his_AS"/>
</dbReference>
<dbReference type="EMBL" id="AP015039">
    <property type="protein sequence ID" value="BAT91113.1"/>
    <property type="molecule type" value="Genomic_DNA"/>
</dbReference>
<gene>
    <name evidence="11" type="primary">Vigan.06G242100</name>
    <name evidence="11" type="ORF">VIGAN_06242100</name>
</gene>
<comment type="similarity">
    <text evidence="2 10">Belongs to the peptidase S10 family.</text>
</comment>
<dbReference type="PANTHER" id="PTHR11802">
    <property type="entry name" value="SERINE PROTEASE FAMILY S10 SERINE CARBOXYPEPTIDASE"/>
    <property type="match status" value="1"/>
</dbReference>
<dbReference type="AlphaFoldDB" id="A0A0S3SED7"/>
<dbReference type="InterPro" id="IPR001563">
    <property type="entry name" value="Peptidase_S10"/>
</dbReference>
<evidence type="ECO:0000256" key="7">
    <source>
        <dbReference type="ARBA" id="ARBA00022801"/>
    </source>
</evidence>
<evidence type="ECO:0000256" key="10">
    <source>
        <dbReference type="RuleBase" id="RU361156"/>
    </source>
</evidence>
<accession>A0A0S3SED7</accession>
<evidence type="ECO:0000256" key="2">
    <source>
        <dbReference type="ARBA" id="ARBA00009431"/>
    </source>
</evidence>
<proteinExistence type="inferred from homology"/>
<dbReference type="PROSITE" id="PS00131">
    <property type="entry name" value="CARBOXYPEPT_SER_SER"/>
    <property type="match status" value="1"/>
</dbReference>
<keyword evidence="8" id="KW-1015">Disulfide bond</keyword>
<keyword evidence="3" id="KW-0964">Secreted</keyword>
<dbReference type="GO" id="GO:0005773">
    <property type="term" value="C:vacuole"/>
    <property type="evidence" value="ECO:0007669"/>
    <property type="project" value="TreeGrafter"/>
</dbReference>